<evidence type="ECO:0000256" key="1">
    <source>
        <dbReference type="SAM" id="Coils"/>
    </source>
</evidence>
<dbReference type="OrthoDB" id="4188629at2759"/>
<accession>A0A2B7WNM0</accession>
<evidence type="ECO:0000313" key="4">
    <source>
        <dbReference type="Proteomes" id="UP000224080"/>
    </source>
</evidence>
<feature type="compositionally biased region" description="Polar residues" evidence="2">
    <location>
        <begin position="604"/>
        <end position="615"/>
    </location>
</feature>
<feature type="coiled-coil region" evidence="1">
    <location>
        <begin position="369"/>
        <end position="396"/>
    </location>
</feature>
<feature type="region of interest" description="Disordered" evidence="2">
    <location>
        <begin position="449"/>
        <end position="793"/>
    </location>
</feature>
<protein>
    <submittedName>
        <fullName evidence="3">Uncharacterized protein</fullName>
    </submittedName>
</protein>
<feature type="compositionally biased region" description="Basic and acidic residues" evidence="2">
    <location>
        <begin position="505"/>
        <end position="514"/>
    </location>
</feature>
<keyword evidence="4" id="KW-1185">Reference proteome</keyword>
<dbReference type="EMBL" id="PDNC01000127">
    <property type="protein sequence ID" value="PGG98120.1"/>
    <property type="molecule type" value="Genomic_DNA"/>
</dbReference>
<keyword evidence="1" id="KW-0175">Coiled coil</keyword>
<sequence>MSSPGSKGLKLRACDVVAFDDAELDKYLEENGRTVSVEDPENIPESFIQRLRDRVKYGSRAAKSLPVDLDQVSARLLQVATNKEAQDQQAAPRNRVPKYEDSLEGLGWTAESVCGTTPSPDPEAERRQTLQEETEAYKALVESGGRPSHPFRNNSAELFENPGEDRELLLFWVPSDSAQEEYLFSNQWHRWKTFRKFQRFMRERNIEDERVISIYSGHDLTELRGWASFIGRQKLVVGEEGRFPIYARAVKDRLVRHGFTRTFRLEEDPTRQDSLTTWIEYLGYEYWWYDRYALTERRQEWLDSKWKEVVASLVLRPFETQESVTGFEPMVQRYNGLVRSREVVESAKSAVLLAQKAISDPQISTHHSLQENQRRLLEAESRLAEAEKDHEFMSRRYELIEGFLKATINTRTSKKNAERHKVLVKWILEQIPMIDAEMKQSEPVANALNDEPVSAKSRRNQTDHISPGDGRSDQDTNNTESFMALNRETPRATSSPAKKGRKRGHDIANEEHPSQRPRRSGRKSVLPDYKISASAAKAATTEMAAEGSQNPNRPPPRMPRQKRKAATVAAEEVDDANEDNQISAQGTSHETHPSKRRKPDSQRRTSSAYNISETAGTAVPSNAAAEEALSFNPASSRMTRQKRKAPIITGKEEGDIKGDDKVSIKDSSQGSRVSKRHKSSNPTRARSACDKSETADTAVSRKSVPDERHTSRAASSRLHRQKSKTATVSASKAGNAETDEISSRAAPIRNRRKKISPSSGAHISSTSAKPLRRSLRIMQKRAAIDTSPAAHSS</sequence>
<reference evidence="3 4" key="1">
    <citation type="submission" date="2017-10" db="EMBL/GenBank/DDBJ databases">
        <title>Comparative genomics in systemic dimorphic fungi from Ajellomycetaceae.</title>
        <authorList>
            <person name="Munoz J.F."/>
            <person name="Mcewen J.G."/>
            <person name="Clay O.K."/>
            <person name="Cuomo C.A."/>
        </authorList>
    </citation>
    <scope>NUCLEOTIDE SEQUENCE [LARGE SCALE GENOMIC DNA]</scope>
    <source>
        <strain evidence="3 4">UAMH130</strain>
    </source>
</reference>
<name>A0A2B7WNM0_9EURO</name>
<organism evidence="3 4">
    <name type="scientific">Blastomyces parvus</name>
    <dbReference type="NCBI Taxonomy" id="2060905"/>
    <lineage>
        <taxon>Eukaryota</taxon>
        <taxon>Fungi</taxon>
        <taxon>Dikarya</taxon>
        <taxon>Ascomycota</taxon>
        <taxon>Pezizomycotina</taxon>
        <taxon>Eurotiomycetes</taxon>
        <taxon>Eurotiomycetidae</taxon>
        <taxon>Onygenales</taxon>
        <taxon>Ajellomycetaceae</taxon>
        <taxon>Blastomyces</taxon>
    </lineage>
</organism>
<dbReference type="STRING" id="2060905.A0A2B7WNM0"/>
<feature type="compositionally biased region" description="Basic and acidic residues" evidence="2">
    <location>
        <begin position="650"/>
        <end position="664"/>
    </location>
</feature>
<feature type="compositionally biased region" description="Basic and acidic residues" evidence="2">
    <location>
        <begin position="589"/>
        <end position="603"/>
    </location>
</feature>
<evidence type="ECO:0000313" key="3">
    <source>
        <dbReference type="EMBL" id="PGG98120.1"/>
    </source>
</evidence>
<feature type="compositionally biased region" description="Polar residues" evidence="2">
    <location>
        <begin position="756"/>
        <end position="768"/>
    </location>
</feature>
<feature type="compositionally biased region" description="Low complexity" evidence="2">
    <location>
        <begin position="532"/>
        <end position="551"/>
    </location>
</feature>
<dbReference type="AlphaFoldDB" id="A0A2B7WNM0"/>
<comment type="caution">
    <text evidence="3">The sequence shown here is derived from an EMBL/GenBank/DDBJ whole genome shotgun (WGS) entry which is preliminary data.</text>
</comment>
<gene>
    <name evidence="3" type="ORF">GX51_06969</name>
</gene>
<dbReference type="Proteomes" id="UP000224080">
    <property type="component" value="Unassembled WGS sequence"/>
</dbReference>
<evidence type="ECO:0000256" key="2">
    <source>
        <dbReference type="SAM" id="MobiDB-lite"/>
    </source>
</evidence>
<feature type="compositionally biased region" description="Basic residues" evidence="2">
    <location>
        <begin position="770"/>
        <end position="779"/>
    </location>
</feature>
<proteinExistence type="predicted"/>